<dbReference type="PANTHER" id="PTHR30441:SF8">
    <property type="entry name" value="DUF748 DOMAIN-CONTAINING PROTEIN"/>
    <property type="match status" value="1"/>
</dbReference>
<gene>
    <name evidence="1" type="ORF">AMOR_19040</name>
</gene>
<evidence type="ECO:0008006" key="3">
    <source>
        <dbReference type="Google" id="ProtNLM"/>
    </source>
</evidence>
<dbReference type="EMBL" id="AP025591">
    <property type="protein sequence ID" value="BDG02908.1"/>
    <property type="molecule type" value="Genomic_DNA"/>
</dbReference>
<dbReference type="PANTHER" id="PTHR30441">
    <property type="entry name" value="DUF748 DOMAIN-CONTAINING PROTEIN"/>
    <property type="match status" value="1"/>
</dbReference>
<evidence type="ECO:0000313" key="1">
    <source>
        <dbReference type="EMBL" id="BDG02908.1"/>
    </source>
</evidence>
<name>A0ABN6MTX8_9BACT</name>
<evidence type="ECO:0000313" key="2">
    <source>
        <dbReference type="Proteomes" id="UP001162891"/>
    </source>
</evidence>
<dbReference type="Proteomes" id="UP001162891">
    <property type="component" value="Chromosome"/>
</dbReference>
<dbReference type="RefSeq" id="WP_248360589.1">
    <property type="nucleotide sequence ID" value="NZ_AP025591.1"/>
</dbReference>
<dbReference type="InterPro" id="IPR052894">
    <property type="entry name" value="AsmA-related"/>
</dbReference>
<proteinExistence type="predicted"/>
<organism evidence="1 2">
    <name type="scientific">Anaeromyxobacter oryzae</name>
    <dbReference type="NCBI Taxonomy" id="2918170"/>
    <lineage>
        <taxon>Bacteria</taxon>
        <taxon>Pseudomonadati</taxon>
        <taxon>Myxococcota</taxon>
        <taxon>Myxococcia</taxon>
        <taxon>Myxococcales</taxon>
        <taxon>Cystobacterineae</taxon>
        <taxon>Anaeromyxobacteraceae</taxon>
        <taxon>Anaeromyxobacter</taxon>
    </lineage>
</organism>
<protein>
    <recommendedName>
        <fullName evidence="3">AsmA family protein</fullName>
    </recommendedName>
</protein>
<keyword evidence="2" id="KW-1185">Reference proteome</keyword>
<dbReference type="Pfam" id="PF05359">
    <property type="entry name" value="DUF748"/>
    <property type="match status" value="1"/>
</dbReference>
<sequence>MARDRPSRLARRIGLGVGALAGALVLFLATLVLLVDSGSVTRRVTELILPRASAALGRDVTVRGARLGVLPHPHVRFDGLRIAGRPGEPALAEAEALDVEVGLWPLLLSLGREVDIRAVSLVRPTVNVVRAADGSWSFDGLGARAAGAAPPSPEPTGSGRETVVAVGELRIEDGTIRVVDRSAGAEAAAVALTRLDLRASGIGAGQPLSLRFAAALAGDVQNLHADLEVSALSAAARTAGADRAAVEGSLRLSGLPLERIRALLPGALGHIVRAGKASLDATVTTADGAWRFDGHGDLADLSLRGQPASGHFRAAAALPLARPAAGRIDLTDLVVRGPGVDLGGHAQVELSPLRVRFVVTGPLLDLDAVMGVLPEQHAAPAARSAGDGGFLPPSLRRQLAAAQARGTVEVGSLRAGRVEATEVRARATLRDGVLALEEVQAAVYGGRFSGAGTRVDLGAREPAWRLAGRLSGLDLAAATKALSGDSPLAGALGGTLDVEGTGTEWATIREGVHGLAELALKDGVLTTADLGAPVRAAVSRVLRVAGRGGGAGQVAGADGRTTPIHDLAGSFTVRDGFLTSRAPVRFRAPFGDVQLGGRIGLDGRLELAGTAAVPWSALTGQTPAAGRPATLDVPLRVGGTLGSPSVSVDAGAALAGAASGQAKRAAGAARSGAERAGRRALDVLKGLGGGRR</sequence>
<dbReference type="InterPro" id="IPR008023">
    <property type="entry name" value="DUF748"/>
</dbReference>
<accession>A0ABN6MTX8</accession>
<reference evidence="2" key="1">
    <citation type="journal article" date="2022" name="Int. J. Syst. Evol. Microbiol.">
        <title>Anaeromyxobacter oryzae sp. nov., Anaeromyxobacter diazotrophicus sp. nov. and Anaeromyxobacter paludicola sp. nov., isolated from paddy soils.</title>
        <authorList>
            <person name="Itoh H."/>
            <person name="Xu Z."/>
            <person name="Mise K."/>
            <person name="Masuda Y."/>
            <person name="Ushijima N."/>
            <person name="Hayakawa C."/>
            <person name="Shiratori Y."/>
            <person name="Senoo K."/>
        </authorList>
    </citation>
    <scope>NUCLEOTIDE SEQUENCE [LARGE SCALE GENOMIC DNA]</scope>
    <source>
        <strain evidence="2">Red232</strain>
    </source>
</reference>